<feature type="region of interest" description="Disordered" evidence="1">
    <location>
        <begin position="62"/>
        <end position="118"/>
    </location>
</feature>
<dbReference type="Gramene" id="TVU46217">
    <property type="protein sequence ID" value="TVU46217"/>
    <property type="gene ID" value="EJB05_05738"/>
</dbReference>
<dbReference type="AlphaFoldDB" id="A0A5J9WEB4"/>
<feature type="compositionally biased region" description="Pro residues" evidence="1">
    <location>
        <begin position="70"/>
        <end position="86"/>
    </location>
</feature>
<protein>
    <submittedName>
        <fullName evidence="2">Uncharacterized protein</fullName>
    </submittedName>
</protein>
<dbReference type="Proteomes" id="UP000324897">
    <property type="component" value="Chromosome 5"/>
</dbReference>
<reference evidence="2 3" key="1">
    <citation type="journal article" date="2019" name="Sci. Rep.">
        <title>A high-quality genome of Eragrostis curvula grass provides insights into Poaceae evolution and supports new strategies to enhance forage quality.</title>
        <authorList>
            <person name="Carballo J."/>
            <person name="Santos B.A.C.M."/>
            <person name="Zappacosta D."/>
            <person name="Garbus I."/>
            <person name="Selva J.P."/>
            <person name="Gallo C.A."/>
            <person name="Diaz A."/>
            <person name="Albertini E."/>
            <person name="Caccamo M."/>
            <person name="Echenique V."/>
        </authorList>
    </citation>
    <scope>NUCLEOTIDE SEQUENCE [LARGE SCALE GENOMIC DNA]</scope>
    <source>
        <strain evidence="3">cv. Victoria</strain>
        <tissue evidence="2">Leaf</tissue>
    </source>
</reference>
<dbReference type="OrthoDB" id="687591at2759"/>
<feature type="region of interest" description="Disordered" evidence="1">
    <location>
        <begin position="149"/>
        <end position="177"/>
    </location>
</feature>
<feature type="compositionally biased region" description="Basic and acidic residues" evidence="1">
    <location>
        <begin position="166"/>
        <end position="177"/>
    </location>
</feature>
<comment type="caution">
    <text evidence="2">The sequence shown here is derived from an EMBL/GenBank/DDBJ whole genome shotgun (WGS) entry which is preliminary data.</text>
</comment>
<proteinExistence type="predicted"/>
<feature type="region of interest" description="Disordered" evidence="1">
    <location>
        <begin position="1"/>
        <end position="47"/>
    </location>
</feature>
<feature type="non-terminal residue" evidence="2">
    <location>
        <position position="1"/>
    </location>
</feature>
<feature type="compositionally biased region" description="Polar residues" evidence="1">
    <location>
        <begin position="149"/>
        <end position="165"/>
    </location>
</feature>
<organism evidence="2 3">
    <name type="scientific">Eragrostis curvula</name>
    <name type="common">weeping love grass</name>
    <dbReference type="NCBI Taxonomy" id="38414"/>
    <lineage>
        <taxon>Eukaryota</taxon>
        <taxon>Viridiplantae</taxon>
        <taxon>Streptophyta</taxon>
        <taxon>Embryophyta</taxon>
        <taxon>Tracheophyta</taxon>
        <taxon>Spermatophyta</taxon>
        <taxon>Magnoliopsida</taxon>
        <taxon>Liliopsida</taxon>
        <taxon>Poales</taxon>
        <taxon>Poaceae</taxon>
        <taxon>PACMAD clade</taxon>
        <taxon>Chloridoideae</taxon>
        <taxon>Eragrostideae</taxon>
        <taxon>Eragrostidinae</taxon>
        <taxon>Eragrostis</taxon>
    </lineage>
</organism>
<name>A0A5J9WEB4_9POAL</name>
<keyword evidence="3" id="KW-1185">Reference proteome</keyword>
<evidence type="ECO:0000256" key="1">
    <source>
        <dbReference type="SAM" id="MobiDB-lite"/>
    </source>
</evidence>
<accession>A0A5J9WEB4</accession>
<evidence type="ECO:0000313" key="2">
    <source>
        <dbReference type="EMBL" id="TVU46217.1"/>
    </source>
</evidence>
<dbReference type="EMBL" id="RWGY01000004">
    <property type="protein sequence ID" value="TVU46217.1"/>
    <property type="molecule type" value="Genomic_DNA"/>
</dbReference>
<evidence type="ECO:0000313" key="3">
    <source>
        <dbReference type="Proteomes" id="UP000324897"/>
    </source>
</evidence>
<feature type="compositionally biased region" description="Basic and acidic residues" evidence="1">
    <location>
        <begin position="33"/>
        <end position="47"/>
    </location>
</feature>
<sequence length="194" mass="20653">MEPVDEADESRRGAAPLLGASSAPRGIGGGVKVRNDSTRRNRASMDRREFVDAGAARQFVGAGAVHGQAPCPPGSSTTPPPPPPPVAGLWPGSRASSGTNFPPHDGNSPQNPWGYTQGGFVNLLQQPYVHPSPQGENFHFVGLINQNFNGTSPASGSKETPTPEGSSDKQGKKRWTHDEEVRLVIMTQNYFFIP</sequence>
<gene>
    <name evidence="2" type="ORF">EJB05_05738</name>
</gene>